<dbReference type="Proteomes" id="UP000625316">
    <property type="component" value="Unassembled WGS sequence"/>
</dbReference>
<evidence type="ECO:0000256" key="2">
    <source>
        <dbReference type="ARBA" id="ARBA00022705"/>
    </source>
</evidence>
<organism evidence="3 4">
    <name type="scientific">Romeriopsis navalis LEGE 11480</name>
    <dbReference type="NCBI Taxonomy" id="2777977"/>
    <lineage>
        <taxon>Bacteria</taxon>
        <taxon>Bacillati</taxon>
        <taxon>Cyanobacteriota</taxon>
        <taxon>Cyanophyceae</taxon>
        <taxon>Leptolyngbyales</taxon>
        <taxon>Leptolyngbyaceae</taxon>
        <taxon>Romeriopsis</taxon>
        <taxon>Romeriopsis navalis</taxon>
    </lineage>
</organism>
<evidence type="ECO:0000313" key="3">
    <source>
        <dbReference type="EMBL" id="MBE9033459.1"/>
    </source>
</evidence>
<evidence type="ECO:0000256" key="1">
    <source>
        <dbReference type="ARBA" id="ARBA00008909"/>
    </source>
</evidence>
<dbReference type="RefSeq" id="WP_264328260.1">
    <property type="nucleotide sequence ID" value="NZ_JADEXQ010000207.1"/>
</dbReference>
<comment type="caution">
    <text evidence="3">The sequence shown here is derived from an EMBL/GenBank/DDBJ whole genome shotgun (WGS) entry which is preliminary data.</text>
</comment>
<keyword evidence="2" id="KW-0235">DNA replication</keyword>
<keyword evidence="4" id="KW-1185">Reference proteome</keyword>
<dbReference type="InterPro" id="IPR000989">
    <property type="entry name" value="Rep"/>
</dbReference>
<dbReference type="EMBL" id="JADEXQ010000207">
    <property type="protein sequence ID" value="MBE9033459.1"/>
    <property type="molecule type" value="Genomic_DNA"/>
</dbReference>
<dbReference type="GO" id="GO:0003677">
    <property type="term" value="F:DNA binding"/>
    <property type="evidence" value="ECO:0007669"/>
    <property type="project" value="InterPro"/>
</dbReference>
<sequence length="278" mass="32502">SYAGSEFNKYSDRINDCAQFLGFGLAPDAQKGMYRLKLRTARFCHVRTCMVCTWRRSLMYKARAYKALPGILADYPTVRFLFVTLTLKNCPITELKQHILHLNKSFSRLARLKDFPALGYIKTVEVTRGRRGDAHPHLHILMMVKASYFSRNYVSKKEWCAWWKRSAQADYTPILDVQAIKPSDSPLGLLAEVVKYQTKPNDLIFADREWFLEYTRQIKGTKAFALGGVFKEYFKEIEKDETTDEMIGNTESQDDVDEGELYFNWKYNEKKYRMINND</sequence>
<dbReference type="Pfam" id="PF01446">
    <property type="entry name" value="Rep_1"/>
    <property type="match status" value="1"/>
</dbReference>
<evidence type="ECO:0000313" key="4">
    <source>
        <dbReference type="Proteomes" id="UP000625316"/>
    </source>
</evidence>
<protein>
    <submittedName>
        <fullName evidence="3">Protein rep</fullName>
    </submittedName>
</protein>
<comment type="similarity">
    <text evidence="1">Belongs to the Gram-positive plasmids replication protein type 1 family.</text>
</comment>
<dbReference type="AlphaFoldDB" id="A0A928VWS3"/>
<reference evidence="3" key="1">
    <citation type="submission" date="2020-10" db="EMBL/GenBank/DDBJ databases">
        <authorList>
            <person name="Castelo-Branco R."/>
            <person name="Eusebio N."/>
            <person name="Adriana R."/>
            <person name="Vieira A."/>
            <person name="Brugerolle De Fraissinette N."/>
            <person name="Rezende De Castro R."/>
            <person name="Schneider M.P."/>
            <person name="Vasconcelos V."/>
            <person name="Leao P.N."/>
        </authorList>
    </citation>
    <scope>NUCLEOTIDE SEQUENCE</scope>
    <source>
        <strain evidence="3">LEGE 11480</strain>
    </source>
</reference>
<gene>
    <name evidence="3" type="ORF">IQ266_27385</name>
</gene>
<proteinExistence type="inferred from homology"/>
<name>A0A928VWS3_9CYAN</name>
<accession>A0A928VWS3</accession>
<dbReference type="GO" id="GO:0006260">
    <property type="term" value="P:DNA replication"/>
    <property type="evidence" value="ECO:0007669"/>
    <property type="project" value="UniProtKB-KW"/>
</dbReference>
<feature type="non-terminal residue" evidence="3">
    <location>
        <position position="1"/>
    </location>
</feature>